<evidence type="ECO:0000313" key="4">
    <source>
        <dbReference type="Proteomes" id="UP001374535"/>
    </source>
</evidence>
<dbReference type="AlphaFoldDB" id="A0AAQ3RFK0"/>
<protein>
    <recommendedName>
        <fullName evidence="2">Putative plant transposon protein domain-containing protein</fullName>
    </recommendedName>
</protein>
<dbReference type="Pfam" id="PF20167">
    <property type="entry name" value="Transposase_32"/>
    <property type="match status" value="1"/>
</dbReference>
<feature type="region of interest" description="Disordered" evidence="1">
    <location>
        <begin position="512"/>
        <end position="539"/>
    </location>
</feature>
<feature type="domain" description="Putative plant transposon protein" evidence="2">
    <location>
        <begin position="361"/>
        <end position="484"/>
    </location>
</feature>
<dbReference type="Proteomes" id="UP001374535">
    <property type="component" value="Chromosome 10"/>
</dbReference>
<accession>A0AAQ3RFK0</accession>
<feature type="compositionally biased region" description="Acidic residues" evidence="1">
    <location>
        <begin position="600"/>
        <end position="626"/>
    </location>
</feature>
<feature type="compositionally biased region" description="Low complexity" evidence="1">
    <location>
        <begin position="587"/>
        <end position="597"/>
    </location>
</feature>
<organism evidence="3 4">
    <name type="scientific">Vigna mungo</name>
    <name type="common">Black gram</name>
    <name type="synonym">Phaseolus mungo</name>
    <dbReference type="NCBI Taxonomy" id="3915"/>
    <lineage>
        <taxon>Eukaryota</taxon>
        <taxon>Viridiplantae</taxon>
        <taxon>Streptophyta</taxon>
        <taxon>Embryophyta</taxon>
        <taxon>Tracheophyta</taxon>
        <taxon>Spermatophyta</taxon>
        <taxon>Magnoliopsida</taxon>
        <taxon>eudicotyledons</taxon>
        <taxon>Gunneridae</taxon>
        <taxon>Pentapetalae</taxon>
        <taxon>rosids</taxon>
        <taxon>fabids</taxon>
        <taxon>Fabales</taxon>
        <taxon>Fabaceae</taxon>
        <taxon>Papilionoideae</taxon>
        <taxon>50 kb inversion clade</taxon>
        <taxon>NPAAA clade</taxon>
        <taxon>indigoferoid/millettioid clade</taxon>
        <taxon>Phaseoleae</taxon>
        <taxon>Vigna</taxon>
    </lineage>
</organism>
<keyword evidence="4" id="KW-1185">Reference proteome</keyword>
<name>A0AAQ3RFK0_VIGMU</name>
<gene>
    <name evidence="3" type="ORF">V8G54_032721</name>
</gene>
<evidence type="ECO:0000259" key="2">
    <source>
        <dbReference type="Pfam" id="PF20167"/>
    </source>
</evidence>
<feature type="compositionally biased region" description="Basic and acidic residues" evidence="1">
    <location>
        <begin position="523"/>
        <end position="536"/>
    </location>
</feature>
<evidence type="ECO:0000256" key="1">
    <source>
        <dbReference type="SAM" id="MobiDB-lite"/>
    </source>
</evidence>
<dbReference type="InterPro" id="IPR046796">
    <property type="entry name" value="Transposase_32_dom"/>
</dbReference>
<reference evidence="3 4" key="1">
    <citation type="journal article" date="2023" name="Life. Sci Alliance">
        <title>Evolutionary insights into 3D genome organization and epigenetic landscape of Vigna mungo.</title>
        <authorList>
            <person name="Junaid A."/>
            <person name="Singh B."/>
            <person name="Bhatia S."/>
        </authorList>
    </citation>
    <scope>NUCLEOTIDE SEQUENCE [LARGE SCALE GENOMIC DNA]</scope>
    <source>
        <strain evidence="3">Urdbean</strain>
    </source>
</reference>
<evidence type="ECO:0000313" key="3">
    <source>
        <dbReference type="EMBL" id="WVY93633.1"/>
    </source>
</evidence>
<proteinExistence type="predicted"/>
<sequence>MNGDLEPSDYHHEAEGYKRWRVKKGSERRRAARKVAFQCPHVSSFLPWRRFQHSLHSLSPKPLPCNNPSFYPSSITIFGRRVEVARSWNSEELEKRQEDESQFTPGHIFCGPQGRRLAITPGRHSRRQLAWAPLQEALSATFSRRARLGTLLGALSANLSHPCLGALSRGVEHRRLGLGCVFCFYFTLLKVLDDLEVVSFDRKGTKTPLSSLGGGDTIHVWETGRLCFNTKTRVNCIGIENSNAGFYTSSASMPTSIVLPVPGTKCTIMVKVKFCKTATVERQNVYLLILAMQVTLRGPELHLHLEKESRPWGRRGKNQRYFTPTDSSLGSMSSFGEELLSRNWKKLATYPTPVNIAVVGEQCQYALNVKEGTNFEDIESALCVPEGHFQRNPNGAAINIKRADMTPLAKYWMAFSHANVQPCSHVSDITIHRIMFIYCMLRGLNVNIGEIIANDIQSCTTTVSNKAPLGHPSLITHLCHQAGVGTSTPPFERPRKAIDAAYYMQYCGGDEAAGPVPQRRPRRGADQQDEPAHHGEPFQMRDMYMSMMEAKLEAIRRGQVATAERIVGCMIHPLRTGGLWMSSIEKAQGSGAGAAKAPVMDDDEEDEDFEDAKAEDDDDDSDDNMG</sequence>
<feature type="region of interest" description="Disordered" evidence="1">
    <location>
        <begin position="587"/>
        <end position="626"/>
    </location>
</feature>
<dbReference type="EMBL" id="CP144691">
    <property type="protein sequence ID" value="WVY93633.1"/>
    <property type="molecule type" value="Genomic_DNA"/>
</dbReference>